<evidence type="ECO:0000256" key="1">
    <source>
        <dbReference type="SAM" id="SignalP"/>
    </source>
</evidence>
<protein>
    <submittedName>
        <fullName evidence="2">Uncharacterized protein</fullName>
    </submittedName>
</protein>
<keyword evidence="3" id="KW-1185">Reference proteome</keyword>
<dbReference type="AlphaFoldDB" id="A0A4R3YKW4"/>
<dbReference type="Proteomes" id="UP000295645">
    <property type="component" value="Unassembled WGS sequence"/>
</dbReference>
<dbReference type="OrthoDB" id="5959722at2"/>
<dbReference type="RefSeq" id="WP_132145582.1">
    <property type="nucleotide sequence ID" value="NZ_SMCS01000006.1"/>
</dbReference>
<feature type="chain" id="PRO_5020262456" evidence="1">
    <location>
        <begin position="18"/>
        <end position="99"/>
    </location>
</feature>
<gene>
    <name evidence="2" type="ORF">EC912_106180</name>
</gene>
<dbReference type="PROSITE" id="PS51257">
    <property type="entry name" value="PROKAR_LIPOPROTEIN"/>
    <property type="match status" value="1"/>
</dbReference>
<keyword evidence="1" id="KW-0732">Signal</keyword>
<accession>A0A4R3YKW4</accession>
<evidence type="ECO:0000313" key="3">
    <source>
        <dbReference type="Proteomes" id="UP000295645"/>
    </source>
</evidence>
<feature type="signal peptide" evidence="1">
    <location>
        <begin position="1"/>
        <end position="17"/>
    </location>
</feature>
<sequence length="99" mass="10610">MRYLPAIAFAVACSAMAISGCQTGNVAAQPKPVSGFVTDMKAFDGFIATHPTPDQFRATYPDVQLVLPGMITTMEMRMNNSRYSAKLDAQGKITGGSFQ</sequence>
<reference evidence="2 3" key="1">
    <citation type="submission" date="2019-03" db="EMBL/GenBank/DDBJ databases">
        <title>Above-ground endophytic microbial communities from plants in different locations in the United States.</title>
        <authorList>
            <person name="Frank C."/>
        </authorList>
    </citation>
    <scope>NUCLEOTIDE SEQUENCE [LARGE SCALE GENOMIC DNA]</scope>
    <source>
        <strain evidence="2 3">LP_13_YM</strain>
    </source>
</reference>
<comment type="caution">
    <text evidence="2">The sequence shown here is derived from an EMBL/GenBank/DDBJ whole genome shotgun (WGS) entry which is preliminary data.</text>
</comment>
<proteinExistence type="predicted"/>
<organism evidence="2 3">
    <name type="scientific">Luteibacter rhizovicinus</name>
    <dbReference type="NCBI Taxonomy" id="242606"/>
    <lineage>
        <taxon>Bacteria</taxon>
        <taxon>Pseudomonadati</taxon>
        <taxon>Pseudomonadota</taxon>
        <taxon>Gammaproteobacteria</taxon>
        <taxon>Lysobacterales</taxon>
        <taxon>Rhodanobacteraceae</taxon>
        <taxon>Luteibacter</taxon>
    </lineage>
</organism>
<evidence type="ECO:0000313" key="2">
    <source>
        <dbReference type="EMBL" id="TCV92841.1"/>
    </source>
</evidence>
<dbReference type="EMBL" id="SMCS01000006">
    <property type="protein sequence ID" value="TCV92841.1"/>
    <property type="molecule type" value="Genomic_DNA"/>
</dbReference>
<name>A0A4R3YKW4_9GAMM</name>